<organism evidence="1 2">
    <name type="scientific">Puccinia coronata f. sp. avenae</name>
    <dbReference type="NCBI Taxonomy" id="200324"/>
    <lineage>
        <taxon>Eukaryota</taxon>
        <taxon>Fungi</taxon>
        <taxon>Dikarya</taxon>
        <taxon>Basidiomycota</taxon>
        <taxon>Pucciniomycotina</taxon>
        <taxon>Pucciniomycetes</taxon>
        <taxon>Pucciniales</taxon>
        <taxon>Pucciniaceae</taxon>
        <taxon>Puccinia</taxon>
    </lineage>
</organism>
<gene>
    <name evidence="1" type="ORF">PCANC_28658</name>
</gene>
<accession>A0A2N5RWJ5</accession>
<proteinExistence type="predicted"/>
<dbReference type="AlphaFoldDB" id="A0A2N5RWJ5"/>
<dbReference type="EMBL" id="PGCJ01001448">
    <property type="protein sequence ID" value="PLW05369.1"/>
    <property type="molecule type" value="Genomic_DNA"/>
</dbReference>
<keyword evidence="2" id="KW-1185">Reference proteome</keyword>
<comment type="caution">
    <text evidence="1">The sequence shown here is derived from an EMBL/GenBank/DDBJ whole genome shotgun (WGS) entry which is preliminary data.</text>
</comment>
<dbReference type="Proteomes" id="UP000235388">
    <property type="component" value="Unassembled WGS sequence"/>
</dbReference>
<name>A0A2N5RWJ5_9BASI</name>
<reference evidence="1 2" key="1">
    <citation type="submission" date="2017-11" db="EMBL/GenBank/DDBJ databases">
        <title>De novo assembly and phasing of dikaryotic genomes from two isolates of Puccinia coronata f. sp. avenae, the causal agent of oat crown rust.</title>
        <authorList>
            <person name="Miller M.E."/>
            <person name="Zhang Y."/>
            <person name="Omidvar V."/>
            <person name="Sperschneider J."/>
            <person name="Schwessinger B."/>
            <person name="Raley C."/>
            <person name="Palmer J.M."/>
            <person name="Garnica D."/>
            <person name="Upadhyaya N."/>
            <person name="Rathjen J."/>
            <person name="Taylor J.M."/>
            <person name="Park R.F."/>
            <person name="Dodds P.N."/>
            <person name="Hirsch C.D."/>
            <person name="Kianian S.F."/>
            <person name="Figueroa M."/>
        </authorList>
    </citation>
    <scope>NUCLEOTIDE SEQUENCE [LARGE SCALE GENOMIC DNA]</scope>
    <source>
        <strain evidence="1">12NC29</strain>
    </source>
</reference>
<protein>
    <submittedName>
        <fullName evidence="1">Uncharacterized protein</fullName>
    </submittedName>
</protein>
<evidence type="ECO:0000313" key="2">
    <source>
        <dbReference type="Proteomes" id="UP000235388"/>
    </source>
</evidence>
<sequence length="252" mass="28123">MNKLKVHFHLDRFCQTHTATAVAITTRLRSVSLDTGASCFQHAPKVVQLDQANPLHPPFNHTLEHKDSSIRLRSLQWVLCSYLTRKPLQQSLPLLSTPTNVHLLQYNLISRPNQSPLQKSLCVVISSRLFDTTPQQLVTFIYSPVSGTSAIQPGTIYNIHGHLSILDDDTTYALTFHSQDATPVPQSPNDNHQTRFLIDTVGTIASVSSSTSLIHRGVVQLEVGVTHKASYGQTIQIDYTFAPNRFTLEFAR</sequence>
<evidence type="ECO:0000313" key="1">
    <source>
        <dbReference type="EMBL" id="PLW05369.1"/>
    </source>
</evidence>